<sequence>MQLASSYTTSSGIRIERKATPKCYETAVSELALQLDTKLGCLLSSSYEYPNRYKRWDMGFIDPILMITTRLNDVRIQALNKRGEILLPSICNAFEGIDYISDLNSSGEQVSFSIIRTTKRFTEEERSHQPSVFSALRILKSIFYSEEDDHLGLYGAFGYDLAFQFEQINFSLEREKDQRDMVLFIPDAILIRDHSRQESHLFEYELTVDGNSTSQFERTGSSRDYKPAEKIEKESDHKRGEYADIARIAQEWFARGDLFEAVPGQMFFLPCKDTPSEVFLRLQKANPSPYGFIMNLGNEEYLVGASPEMFVRVTGDLVETCPISGTISRGEDAIADADQIKALLNSDKDHYELTMCTDVDRNDKSRICVPGSVEVVGRRQIELYSRLIHTVDHVKGRLKNGFDGLDAFLGHTWAVTVTGAPKLGAMKFLEKHEKSARRWYGGAVGKLGFNGDVNTGLTLRTVRIAKGVAEVRVGATLLFDSIPEAEEEETHLKASALIKALKGSNVHSDEKVSLPTFLGKNKKVLLIDHQDSFVHTLADYFRQTGANVTTLRSGFEEQELDDVNPDLVVLSPGPGCPKDFNLSRTIGMVIKRSLPVFGVCLGLQGLVEHFGGTLSILPRPYHGRPSDIKLLEPGRGIFTGITEEIVQVGRYHSLYVDKTTFPSELHVTAETEEGVVMAVRHNNLPIAAVQFHPESIMSFKKNVGITMVNNVYRLIDQ</sequence>
<dbReference type="GO" id="GO:0004049">
    <property type="term" value="F:anthranilate synthase activity"/>
    <property type="evidence" value="ECO:0007669"/>
    <property type="project" value="UniProtKB-UniRule"/>
</dbReference>
<dbReference type="CDD" id="cd01743">
    <property type="entry name" value="GATase1_Anthranilate_Synthase"/>
    <property type="match status" value="1"/>
</dbReference>
<dbReference type="EMBL" id="MDLC01000003">
    <property type="protein sequence ID" value="ODS24856.1"/>
    <property type="molecule type" value="Genomic_DNA"/>
</dbReference>
<dbReference type="PANTHER" id="PTHR11236:SF9">
    <property type="entry name" value="ANTHRANILATE SYNTHASE COMPONENT 1"/>
    <property type="match status" value="1"/>
</dbReference>
<dbReference type="SUPFAM" id="SSF52317">
    <property type="entry name" value="Class I glutamine amidotransferase-like"/>
    <property type="match status" value="1"/>
</dbReference>
<dbReference type="UniPathway" id="UPA00035">
    <property type="reaction ID" value="UER00040"/>
</dbReference>
<keyword evidence="2" id="KW-0456">Lyase</keyword>
<dbReference type="InterPro" id="IPR010112">
    <property type="entry name" value="TrpE-G_bact"/>
</dbReference>
<dbReference type="STRING" id="62101.AB835_00910"/>
<accession>A0A1D2QTF7</accession>
<organism evidence="7 8">
    <name type="scientific">Candidatus Endobugula sertula</name>
    <name type="common">Bugula neritina bacterial symbiont</name>
    <dbReference type="NCBI Taxonomy" id="62101"/>
    <lineage>
        <taxon>Bacteria</taxon>
        <taxon>Pseudomonadati</taxon>
        <taxon>Pseudomonadota</taxon>
        <taxon>Gammaproteobacteria</taxon>
        <taxon>Cellvibrionales</taxon>
        <taxon>Cellvibrionaceae</taxon>
        <taxon>Candidatus Endobugula</taxon>
    </lineage>
</organism>
<protein>
    <recommendedName>
        <fullName evidence="2">Anthranilate synthase</fullName>
        <ecNumber evidence="2">4.1.3.27</ecNumber>
    </recommendedName>
</protein>
<dbReference type="Pfam" id="PF00117">
    <property type="entry name" value="GATase"/>
    <property type="match status" value="1"/>
</dbReference>
<dbReference type="InterPro" id="IPR015890">
    <property type="entry name" value="Chorismate_C"/>
</dbReference>
<keyword evidence="2" id="KW-0028">Amino-acid biosynthesis</keyword>
<evidence type="ECO:0000259" key="4">
    <source>
        <dbReference type="Pfam" id="PF00117"/>
    </source>
</evidence>
<dbReference type="NCBIfam" id="NF010081">
    <property type="entry name" value="PRK13566.1"/>
    <property type="match status" value="1"/>
</dbReference>
<name>A0A1D2QTF7_9GAMM</name>
<evidence type="ECO:0000256" key="1">
    <source>
        <dbReference type="ARBA" id="ARBA00022962"/>
    </source>
</evidence>
<feature type="compositionally biased region" description="Basic and acidic residues" evidence="3">
    <location>
        <begin position="220"/>
        <end position="233"/>
    </location>
</feature>
<keyword evidence="1" id="KW-0315">Glutamine amidotransferase</keyword>
<dbReference type="EC" id="4.1.3.27" evidence="2"/>
<reference evidence="7 8" key="1">
    <citation type="journal article" date="2016" name="Appl. Environ. Microbiol.">
        <title>Lack of Overt Genome Reduction in the Bryostatin-Producing Bryozoan Symbiont "Candidatus Endobugula sertula".</title>
        <authorList>
            <person name="Miller I.J."/>
            <person name="Vanee N."/>
            <person name="Fong S.S."/>
            <person name="Lim-Fong G.E."/>
            <person name="Kwan J.C."/>
        </authorList>
    </citation>
    <scope>NUCLEOTIDE SEQUENCE [LARGE SCALE GENOMIC DNA]</scope>
    <source>
        <strain evidence="7">AB1-4</strain>
    </source>
</reference>
<comment type="caution">
    <text evidence="7">The sequence shown here is derived from an EMBL/GenBank/DDBJ whole genome shotgun (WGS) entry which is preliminary data.</text>
</comment>
<feature type="region of interest" description="Disordered" evidence="3">
    <location>
        <begin position="213"/>
        <end position="233"/>
    </location>
</feature>
<dbReference type="InterPro" id="IPR017926">
    <property type="entry name" value="GATASE"/>
</dbReference>
<dbReference type="Pfam" id="PF00425">
    <property type="entry name" value="Chorismate_bind"/>
    <property type="match status" value="1"/>
</dbReference>
<evidence type="ECO:0000256" key="3">
    <source>
        <dbReference type="SAM" id="MobiDB-lite"/>
    </source>
</evidence>
<dbReference type="GO" id="GO:0000162">
    <property type="term" value="P:L-tryptophan biosynthetic process"/>
    <property type="evidence" value="ECO:0007669"/>
    <property type="project" value="UniProtKB-UniRule"/>
</dbReference>
<dbReference type="Pfam" id="PF04715">
    <property type="entry name" value="Anth_synt_I_N"/>
    <property type="match status" value="1"/>
</dbReference>
<dbReference type="NCBIfam" id="TIGR01815">
    <property type="entry name" value="TrpE-clade3"/>
    <property type="match status" value="1"/>
</dbReference>
<dbReference type="InterPro" id="IPR006805">
    <property type="entry name" value="Anth_synth_I_N"/>
</dbReference>
<comment type="catalytic activity">
    <reaction evidence="2">
        <text>chorismate + L-glutamine = anthranilate + pyruvate + L-glutamate + H(+)</text>
        <dbReference type="Rhea" id="RHEA:21732"/>
        <dbReference type="ChEBI" id="CHEBI:15361"/>
        <dbReference type="ChEBI" id="CHEBI:15378"/>
        <dbReference type="ChEBI" id="CHEBI:16567"/>
        <dbReference type="ChEBI" id="CHEBI:29748"/>
        <dbReference type="ChEBI" id="CHEBI:29985"/>
        <dbReference type="ChEBI" id="CHEBI:58359"/>
        <dbReference type="EC" id="4.1.3.27"/>
    </reaction>
</comment>
<evidence type="ECO:0000256" key="2">
    <source>
        <dbReference type="PIRNR" id="PIRNR036934"/>
    </source>
</evidence>
<dbReference type="PANTHER" id="PTHR11236">
    <property type="entry name" value="AMINOBENZOATE/ANTHRANILATE SYNTHASE"/>
    <property type="match status" value="1"/>
</dbReference>
<dbReference type="NCBIfam" id="TIGR00566">
    <property type="entry name" value="trpG_papA"/>
    <property type="match status" value="1"/>
</dbReference>
<dbReference type="PRINTS" id="PR00096">
    <property type="entry name" value="GATASE"/>
</dbReference>
<comment type="pathway">
    <text evidence="2">Amino-acid biosynthesis; L-tryptophan biosynthesis; L-tryptophan from chorismate: step 1/5.</text>
</comment>
<dbReference type="PROSITE" id="PS51273">
    <property type="entry name" value="GATASE_TYPE_1"/>
    <property type="match status" value="1"/>
</dbReference>
<evidence type="ECO:0000259" key="6">
    <source>
        <dbReference type="Pfam" id="PF04715"/>
    </source>
</evidence>
<dbReference type="Proteomes" id="UP000242502">
    <property type="component" value="Unassembled WGS sequence"/>
</dbReference>
<dbReference type="InterPro" id="IPR019999">
    <property type="entry name" value="Anth_synth_I-like"/>
</dbReference>
<dbReference type="InterPro" id="IPR006221">
    <property type="entry name" value="TrpG/PapA_dom"/>
</dbReference>
<evidence type="ECO:0000259" key="5">
    <source>
        <dbReference type="Pfam" id="PF00425"/>
    </source>
</evidence>
<dbReference type="InterPro" id="IPR029062">
    <property type="entry name" value="Class_I_gatase-like"/>
</dbReference>
<keyword evidence="2" id="KW-0822">Tryptophan biosynthesis</keyword>
<evidence type="ECO:0000313" key="7">
    <source>
        <dbReference type="EMBL" id="ODS24856.1"/>
    </source>
</evidence>
<evidence type="ECO:0000313" key="8">
    <source>
        <dbReference type="Proteomes" id="UP000242502"/>
    </source>
</evidence>
<feature type="domain" description="Anthranilate synthase component I N-terminal" evidence="6">
    <location>
        <begin position="30"/>
        <end position="200"/>
    </location>
</feature>
<dbReference type="InterPro" id="IPR005801">
    <property type="entry name" value="ADC_synthase"/>
</dbReference>
<keyword evidence="2" id="KW-0057">Aromatic amino acid biosynthesis</keyword>
<dbReference type="SUPFAM" id="SSF56322">
    <property type="entry name" value="ADC synthase"/>
    <property type="match status" value="1"/>
</dbReference>
<gene>
    <name evidence="7" type="ORF">AB835_00910</name>
</gene>
<dbReference type="PIRSF" id="PIRSF036934">
    <property type="entry name" value="TrpE-G"/>
    <property type="match status" value="1"/>
</dbReference>
<feature type="domain" description="Chorismate-utilising enzyme C-terminal" evidence="5">
    <location>
        <begin position="241"/>
        <end position="493"/>
    </location>
</feature>
<dbReference type="Gene3D" id="3.60.120.10">
    <property type="entry name" value="Anthranilate synthase"/>
    <property type="match status" value="1"/>
</dbReference>
<dbReference type="Gene3D" id="3.40.50.880">
    <property type="match status" value="1"/>
</dbReference>
<dbReference type="AlphaFoldDB" id="A0A1D2QTF7"/>
<dbReference type="PRINTS" id="PR00097">
    <property type="entry name" value="ANTSNTHASEII"/>
</dbReference>
<proteinExistence type="predicted"/>
<feature type="domain" description="Glutamine amidotransferase" evidence="4">
    <location>
        <begin position="525"/>
        <end position="699"/>
    </location>
</feature>